<keyword evidence="2" id="KW-0805">Transcription regulation</keyword>
<name>A0A212K517_9PROT</name>
<dbReference type="Pfam" id="PF03466">
    <property type="entry name" value="LysR_substrate"/>
    <property type="match status" value="1"/>
</dbReference>
<dbReference type="InterPro" id="IPR036390">
    <property type="entry name" value="WH_DNA-bd_sf"/>
</dbReference>
<dbReference type="GO" id="GO:0003677">
    <property type="term" value="F:DNA binding"/>
    <property type="evidence" value="ECO:0007669"/>
    <property type="project" value="UniProtKB-KW"/>
</dbReference>
<evidence type="ECO:0000259" key="5">
    <source>
        <dbReference type="PROSITE" id="PS50931"/>
    </source>
</evidence>
<dbReference type="PANTHER" id="PTHR30419">
    <property type="entry name" value="HTH-TYPE TRANSCRIPTIONAL REGULATOR YBHD"/>
    <property type="match status" value="1"/>
</dbReference>
<dbReference type="InterPro" id="IPR050950">
    <property type="entry name" value="HTH-type_LysR_regulators"/>
</dbReference>
<dbReference type="PANTHER" id="PTHR30419:SF2">
    <property type="entry name" value="LYSR FAMILY TRANSCRIPTIONAL REGULATOR"/>
    <property type="match status" value="1"/>
</dbReference>
<gene>
    <name evidence="6" type="ORF">KL86APRO_12158</name>
</gene>
<proteinExistence type="inferred from homology"/>
<dbReference type="InterPro" id="IPR036388">
    <property type="entry name" value="WH-like_DNA-bd_sf"/>
</dbReference>
<feature type="domain" description="HTH lysR-type" evidence="5">
    <location>
        <begin position="14"/>
        <end position="71"/>
    </location>
</feature>
<dbReference type="GO" id="GO:0005829">
    <property type="term" value="C:cytosol"/>
    <property type="evidence" value="ECO:0007669"/>
    <property type="project" value="TreeGrafter"/>
</dbReference>
<sequence length="323" mass="35860">MPVFEKRRHAGGKMDPLSLRLFVRTVEEGRITAVAASEHIAAAAVSKRLSELEQSLNAELLTRTNRGVVPTAAGLALLSLARRALRGLDDIPLQMKDFNEGVRGDVRVYANISSLSQFLPQDLKRFTAQHPQVNIHLDENVSTRTLRAVAENAADIGIFTFGDHSAPLEILNYRRDRLALLVPGGHPLRVRTGVRFVETLDHFFIGMRVDSALSVQMARAAAEADRPLRIRMNVASYDVLAMMVDAGLGLALMPEDLARQYAQRLDLAVIRLEDPWAAREIKMCVRRYADLSPAARLLVDHLGSAAAWQDPALRRRRDPGPTR</sequence>
<accession>A0A212K517</accession>
<dbReference type="GO" id="GO:0003700">
    <property type="term" value="F:DNA-binding transcription factor activity"/>
    <property type="evidence" value="ECO:0007669"/>
    <property type="project" value="InterPro"/>
</dbReference>
<organism evidence="6">
    <name type="scientific">uncultured Alphaproteobacteria bacterium</name>
    <dbReference type="NCBI Taxonomy" id="91750"/>
    <lineage>
        <taxon>Bacteria</taxon>
        <taxon>Pseudomonadati</taxon>
        <taxon>Pseudomonadota</taxon>
        <taxon>Alphaproteobacteria</taxon>
        <taxon>environmental samples</taxon>
    </lineage>
</organism>
<comment type="similarity">
    <text evidence="1">Belongs to the LysR transcriptional regulatory family.</text>
</comment>
<keyword evidence="3" id="KW-0238">DNA-binding</keyword>
<evidence type="ECO:0000256" key="2">
    <source>
        <dbReference type="ARBA" id="ARBA00023015"/>
    </source>
</evidence>
<dbReference type="Gene3D" id="3.40.190.290">
    <property type="match status" value="1"/>
</dbReference>
<keyword evidence="4" id="KW-0804">Transcription</keyword>
<reference evidence="6" key="1">
    <citation type="submission" date="2016-04" db="EMBL/GenBank/DDBJ databases">
        <authorList>
            <person name="Evans L.H."/>
            <person name="Alamgir A."/>
            <person name="Owens N."/>
            <person name="Weber N.D."/>
            <person name="Virtaneva K."/>
            <person name="Barbian K."/>
            <person name="Babar A."/>
            <person name="Rosenke K."/>
        </authorList>
    </citation>
    <scope>NUCLEOTIDE SEQUENCE</scope>
    <source>
        <strain evidence="6">86</strain>
    </source>
</reference>
<dbReference type="SUPFAM" id="SSF46785">
    <property type="entry name" value="Winged helix' DNA-binding domain"/>
    <property type="match status" value="1"/>
</dbReference>
<evidence type="ECO:0000256" key="1">
    <source>
        <dbReference type="ARBA" id="ARBA00009437"/>
    </source>
</evidence>
<evidence type="ECO:0000256" key="3">
    <source>
        <dbReference type="ARBA" id="ARBA00023125"/>
    </source>
</evidence>
<dbReference type="InterPro" id="IPR005119">
    <property type="entry name" value="LysR_subst-bd"/>
</dbReference>
<dbReference type="InterPro" id="IPR000847">
    <property type="entry name" value="LysR_HTH_N"/>
</dbReference>
<dbReference type="CDD" id="cd08421">
    <property type="entry name" value="PBP2_LTTR_like_1"/>
    <property type="match status" value="1"/>
</dbReference>
<dbReference type="EMBL" id="FLUO01000001">
    <property type="protein sequence ID" value="SBW06814.1"/>
    <property type="molecule type" value="Genomic_DNA"/>
</dbReference>
<dbReference type="AlphaFoldDB" id="A0A212K517"/>
<dbReference type="PROSITE" id="PS50931">
    <property type="entry name" value="HTH_LYSR"/>
    <property type="match status" value="1"/>
</dbReference>
<evidence type="ECO:0000256" key="4">
    <source>
        <dbReference type="ARBA" id="ARBA00023163"/>
    </source>
</evidence>
<dbReference type="SUPFAM" id="SSF53850">
    <property type="entry name" value="Periplasmic binding protein-like II"/>
    <property type="match status" value="1"/>
</dbReference>
<dbReference type="Gene3D" id="1.10.10.10">
    <property type="entry name" value="Winged helix-like DNA-binding domain superfamily/Winged helix DNA-binding domain"/>
    <property type="match status" value="1"/>
</dbReference>
<protein>
    <submittedName>
        <fullName evidence="6">Transcriptional regulator, LysR-family</fullName>
    </submittedName>
</protein>
<evidence type="ECO:0000313" key="6">
    <source>
        <dbReference type="EMBL" id="SBW06814.1"/>
    </source>
</evidence>
<dbReference type="Pfam" id="PF00126">
    <property type="entry name" value="HTH_1"/>
    <property type="match status" value="1"/>
</dbReference>